<feature type="compositionally biased region" description="Polar residues" evidence="11">
    <location>
        <begin position="158"/>
        <end position="172"/>
    </location>
</feature>
<dbReference type="EMBL" id="JBFCZG010000004">
    <property type="protein sequence ID" value="KAL3423036.1"/>
    <property type="molecule type" value="Genomic_DNA"/>
</dbReference>
<sequence>MALSIGTTLWQHVVALKPAFISKSPHFNFITIHYFYVVGMAILGSICLYPRSDIDYIDALFFSSGSATQSGLNPVDVNRLSTWQQLVLYWLSMMCNPIAINTAVVFLRLYWFEKRFQHITRQARMGRKTISKSRSQARGERDIGREEYGVNGRKITVMHNTTRPNGMSNDGTITPERHPHLEKGSSADDMYADSGGSSSRVSGSEDPTMVSVPTHQTQITFAENVKKSNGEDDEPLRVPVQRSDEDHIAFLERQRNPGDNKVLRIPGPRDADAGIAPEAVDDDEGIFRTVSRRASTFTDGGAPPPGVKPERKRNVTIAEPDRPTTEQIVDDVEAAKHTLDVFKFHKRPKTQGNNQATEDKDEEHPVTQTKSRTHTLRTLKRALTSDNDQSMPYLSWEATVGRNSAFVDLTEEQREELGGIEYRSLKSLAMILVAYFWGFSILGVVSLTPWIYTHGKYGNIVKEAGQGRAWWGIFMANSAFTDLGFTLTPDSMISFNDAIWPLMLMTFLIIIGNTGFPIMLRIIIWVTSKLVPSTSGIWEELKFLLDHPRRCFTLLFPSRATWWLLAILVLLNGLDLLFFIVLDLGNEAVTDLPVHVRLLGGWFQAVSTRTAGFVVINLAILHPAIQVSYMIMMYISVLPIAISVRRTNVYEEKSLGIYGSANEEVDENEPSYIGTHLRRQLSFDLWFLFAGFFIISISEGKRIQKDTNFTMFNVLFEIVSAYGTVGLSLGYPDTDASFSAQFGVIAKLVIIAMQVRGRHRGLPYELDRAILLPSESLHTKEAEDADARLKRRSTVNLDETADGTASVATGITRQRTRSMDAGTRDKGQNILGTMFHAGPTIPNTFRRHKTTASGDSNLGFQRSYSTATNGTRGRQIDARSIVSNAGMPLSPMPEERTRRGSHTSGRRQFHQDGLNP</sequence>
<reference evidence="12 13" key="1">
    <citation type="submission" date="2024-06" db="EMBL/GenBank/DDBJ databases">
        <title>Complete genome of Phlyctema vagabunda strain 19-DSS-EL-015.</title>
        <authorList>
            <person name="Fiorenzani C."/>
        </authorList>
    </citation>
    <scope>NUCLEOTIDE SEQUENCE [LARGE SCALE GENOMIC DNA]</scope>
    <source>
        <strain evidence="12 13">19-DSS-EL-015</strain>
    </source>
</reference>
<evidence type="ECO:0000256" key="1">
    <source>
        <dbReference type="ARBA" id="ARBA00004141"/>
    </source>
</evidence>
<keyword evidence="9 10" id="KW-0472">Membrane</keyword>
<evidence type="ECO:0000313" key="13">
    <source>
        <dbReference type="Proteomes" id="UP001629113"/>
    </source>
</evidence>
<proteinExistence type="inferred from homology"/>
<feature type="region of interest" description="Disordered" evidence="11">
    <location>
        <begin position="848"/>
        <end position="916"/>
    </location>
</feature>
<evidence type="ECO:0000256" key="2">
    <source>
        <dbReference type="ARBA" id="ARBA00009137"/>
    </source>
</evidence>
<dbReference type="PIRSF" id="PIRSF002450">
    <property type="entry name" value="K+_transpter_TRK"/>
    <property type="match status" value="1"/>
</dbReference>
<dbReference type="Proteomes" id="UP001629113">
    <property type="component" value="Unassembled WGS sequence"/>
</dbReference>
<comment type="similarity">
    <text evidence="2 10">Belongs to the TrkH potassium transport family.</text>
</comment>
<keyword evidence="8 10" id="KW-0406">Ion transport</keyword>
<evidence type="ECO:0000256" key="8">
    <source>
        <dbReference type="ARBA" id="ARBA00023065"/>
    </source>
</evidence>
<feature type="transmembrane region" description="Helical" evidence="10">
    <location>
        <begin position="428"/>
        <end position="452"/>
    </location>
</feature>
<evidence type="ECO:0000256" key="5">
    <source>
        <dbReference type="ARBA" id="ARBA00022692"/>
    </source>
</evidence>
<feature type="compositionally biased region" description="Low complexity" evidence="11">
    <location>
        <begin position="194"/>
        <end position="204"/>
    </location>
</feature>
<keyword evidence="4 10" id="KW-0633">Potassium transport</keyword>
<dbReference type="PANTHER" id="PTHR31064:SF30">
    <property type="entry name" value="HIGH-AFFINITY POTASSIUM TRANSPORT PROTEIN-RELATED"/>
    <property type="match status" value="1"/>
</dbReference>
<comment type="subcellular location">
    <subcellularLocation>
        <location evidence="1">Membrane</location>
        <topology evidence="1">Multi-pass membrane protein</topology>
    </subcellularLocation>
</comment>
<feature type="region of interest" description="Disordered" evidence="11">
    <location>
        <begin position="127"/>
        <end position="210"/>
    </location>
</feature>
<evidence type="ECO:0000256" key="9">
    <source>
        <dbReference type="ARBA" id="ARBA00023136"/>
    </source>
</evidence>
<feature type="transmembrane region" description="Helical" evidence="10">
    <location>
        <begin position="627"/>
        <end position="644"/>
    </location>
</feature>
<dbReference type="NCBIfam" id="TIGR00934">
    <property type="entry name" value="2a38euk"/>
    <property type="match status" value="1"/>
</dbReference>
<evidence type="ECO:0000256" key="7">
    <source>
        <dbReference type="ARBA" id="ARBA00022989"/>
    </source>
</evidence>
<protein>
    <recommendedName>
        <fullName evidence="10">Potassium transport protein</fullName>
    </recommendedName>
</protein>
<feature type="region of interest" description="Disordered" evidence="11">
    <location>
        <begin position="347"/>
        <end position="372"/>
    </location>
</feature>
<keyword evidence="7 10" id="KW-1133">Transmembrane helix</keyword>
<feature type="transmembrane region" description="Helical" evidence="10">
    <location>
        <begin position="87"/>
        <end position="111"/>
    </location>
</feature>
<dbReference type="InterPro" id="IPR004773">
    <property type="entry name" value="K/Na_transp_Trk1/HKT1"/>
</dbReference>
<comment type="caution">
    <text evidence="12">The sequence shown here is derived from an EMBL/GenBank/DDBJ whole genome shotgun (WGS) entry which is preliminary data.</text>
</comment>
<feature type="compositionally biased region" description="Polar residues" evidence="11">
    <location>
        <begin position="851"/>
        <end position="872"/>
    </location>
</feature>
<evidence type="ECO:0000256" key="10">
    <source>
        <dbReference type="PIRNR" id="PIRNR002450"/>
    </source>
</evidence>
<organism evidence="12 13">
    <name type="scientific">Phlyctema vagabunda</name>
    <dbReference type="NCBI Taxonomy" id="108571"/>
    <lineage>
        <taxon>Eukaryota</taxon>
        <taxon>Fungi</taxon>
        <taxon>Dikarya</taxon>
        <taxon>Ascomycota</taxon>
        <taxon>Pezizomycotina</taxon>
        <taxon>Leotiomycetes</taxon>
        <taxon>Helotiales</taxon>
        <taxon>Dermateaceae</taxon>
        <taxon>Phlyctema</taxon>
    </lineage>
</organism>
<feature type="transmembrane region" description="Helical" evidence="10">
    <location>
        <begin position="562"/>
        <end position="582"/>
    </location>
</feature>
<keyword evidence="3 10" id="KW-0813">Transport</keyword>
<keyword evidence="13" id="KW-1185">Reference proteome</keyword>
<evidence type="ECO:0000313" key="12">
    <source>
        <dbReference type="EMBL" id="KAL3423036.1"/>
    </source>
</evidence>
<accession>A0ABR4PJ70</accession>
<feature type="compositionally biased region" description="Basic and acidic residues" evidence="11">
    <location>
        <begin position="137"/>
        <end position="148"/>
    </location>
</feature>
<dbReference type="PANTHER" id="PTHR31064">
    <property type="entry name" value="POTASSIUM TRANSPORT PROTEIN DDB_G0292412-RELATED"/>
    <property type="match status" value="1"/>
</dbReference>
<feature type="compositionally biased region" description="Basic residues" evidence="11">
    <location>
        <begin position="899"/>
        <end position="908"/>
    </location>
</feature>
<dbReference type="InterPro" id="IPR015958">
    <property type="entry name" value="Trk1_fungi"/>
</dbReference>
<dbReference type="InterPro" id="IPR051143">
    <property type="entry name" value="TrkH_K-transport"/>
</dbReference>
<evidence type="ECO:0000256" key="4">
    <source>
        <dbReference type="ARBA" id="ARBA00022538"/>
    </source>
</evidence>
<dbReference type="InterPro" id="IPR003445">
    <property type="entry name" value="Cat_transpt"/>
</dbReference>
<feature type="compositionally biased region" description="Basic and acidic residues" evidence="11">
    <location>
        <begin position="175"/>
        <end position="186"/>
    </location>
</feature>
<evidence type="ECO:0000256" key="11">
    <source>
        <dbReference type="SAM" id="MobiDB-lite"/>
    </source>
</evidence>
<feature type="transmembrane region" description="Helical" evidence="10">
    <location>
        <begin position="498"/>
        <end position="520"/>
    </location>
</feature>
<gene>
    <name evidence="12" type="ORF">PVAG01_04783</name>
</gene>
<keyword evidence="6 10" id="KW-0630">Potassium</keyword>
<feature type="transmembrane region" description="Helical" evidence="10">
    <location>
        <begin position="31"/>
        <end position="49"/>
    </location>
</feature>
<keyword evidence="5 10" id="KW-0812">Transmembrane</keyword>
<name>A0ABR4PJ70_9HELO</name>
<evidence type="ECO:0000256" key="6">
    <source>
        <dbReference type="ARBA" id="ARBA00022958"/>
    </source>
</evidence>
<evidence type="ECO:0000256" key="3">
    <source>
        <dbReference type="ARBA" id="ARBA00022448"/>
    </source>
</evidence>
<dbReference type="Pfam" id="PF02386">
    <property type="entry name" value="TrkH"/>
    <property type="match status" value="1"/>
</dbReference>
<feature type="transmembrane region" description="Helical" evidence="10">
    <location>
        <begin position="710"/>
        <end position="731"/>
    </location>
</feature>